<sequence>MAGRINDEDVKAVRDAVPIDAVVSEYLQLRNAGGGNLKGLCPFHDEKSPSFQVSPSKGFFHCFGCQEGGDTITFVMKVDHLSFSEAVERLAAQAGITLRYEEGGYNPAHQRGERIRLVEAHKIAAEWYAEQLATSPEADTGRIFLAERGFDQAAAVHFGVGYSPQGWDHLTRYLRGKGFTDKELTLSGLSQEGRRGPIDRFRGRLMWPIRDIGGEVVGFGARKLYEADNGPKYLNTPDTPIYRKSQVLYGIDLAKKDIAKSSRAVVVEGYTDVMACHLAGVTTAIATCGTAFGGDHIKILRRLLMDNGSARVIFTFDGDAAGQKAALRAFEDDQKFAAETYIAIAPDNMDPCELRLAKGDEAVADLVEPRTPLFEFALRQIVVRYDLDTPAGRAAALDEAAPIVARIKNSGAQHEVAVQLAGMLGILDTQFVVKRVAQLARWARDRGGKGPAPTRNSGPQQYDAAPRPMAAGPALNLRNPVYATERELLKLALQRPELVSPAFDAYGIDEFTAEPYAAVRQTILDAGGAEYGMQDSQEYLVRVREAAPDNAVRAMVTELAVEAIMRKTVDEVYAGAQLVTVRRRAVERRVRDVQSQLARLGSHGDPAQLAAVQNELWVLQQYDQALREHGAAAL</sequence>
<proteinExistence type="inferred from homology"/>
<comment type="cofactor">
    <cofactor evidence="12 13 14">
        <name>Zn(2+)</name>
        <dbReference type="ChEBI" id="CHEBI:29105"/>
    </cofactor>
    <text evidence="12 13 14">Binds 1 zinc ion per monomer.</text>
</comment>
<dbReference type="InterPro" id="IPR034151">
    <property type="entry name" value="TOPRIM_DnaG_bac"/>
</dbReference>
<evidence type="ECO:0000256" key="9">
    <source>
        <dbReference type="ARBA" id="ARBA00022842"/>
    </source>
</evidence>
<dbReference type="FunFam" id="3.40.1360.10:FF:000004">
    <property type="entry name" value="DNA primase"/>
    <property type="match status" value="1"/>
</dbReference>
<feature type="domain" description="Toprim" evidence="16">
    <location>
        <begin position="262"/>
        <end position="346"/>
    </location>
</feature>
<feature type="region of interest" description="Disordered" evidence="15">
    <location>
        <begin position="444"/>
        <end position="465"/>
    </location>
</feature>
<organism evidence="17 18">
    <name type="scientific">Streptomyces dysideae</name>
    <dbReference type="NCBI Taxonomy" id="909626"/>
    <lineage>
        <taxon>Bacteria</taxon>
        <taxon>Bacillati</taxon>
        <taxon>Actinomycetota</taxon>
        <taxon>Actinomycetes</taxon>
        <taxon>Kitasatosporales</taxon>
        <taxon>Streptomycetaceae</taxon>
        <taxon>Streptomyces</taxon>
    </lineage>
</organism>
<dbReference type="EC" id="2.7.7.101" evidence="12"/>
<dbReference type="OrthoDB" id="9803773at2"/>
<keyword evidence="4 12" id="KW-0548">Nucleotidyltransferase</keyword>
<dbReference type="NCBIfam" id="TIGR01391">
    <property type="entry name" value="dnaG"/>
    <property type="match status" value="1"/>
</dbReference>
<evidence type="ECO:0000256" key="4">
    <source>
        <dbReference type="ARBA" id="ARBA00022695"/>
    </source>
</evidence>
<dbReference type="InterPro" id="IPR050219">
    <property type="entry name" value="DnaG_primase"/>
</dbReference>
<evidence type="ECO:0000256" key="8">
    <source>
        <dbReference type="ARBA" id="ARBA00022833"/>
    </source>
</evidence>
<dbReference type="Gene3D" id="3.90.980.10">
    <property type="entry name" value="DNA primase, catalytic core, N-terminal domain"/>
    <property type="match status" value="1"/>
</dbReference>
<dbReference type="InterPro" id="IPR002694">
    <property type="entry name" value="Znf_CHC2"/>
</dbReference>
<keyword evidence="9" id="KW-0460">Magnesium</keyword>
<reference evidence="17 18" key="1">
    <citation type="submission" date="2015-10" db="EMBL/GenBank/DDBJ databases">
        <title>Draft genome sequence of Streptomyces sp. RV15, isolated from a marine sponge.</title>
        <authorList>
            <person name="Ruckert C."/>
            <person name="Abdelmohsen U.R."/>
            <person name="Winkler A."/>
            <person name="Hentschel U."/>
            <person name="Kalinowski J."/>
            <person name="Kampfer P."/>
            <person name="Glaeser S."/>
        </authorList>
    </citation>
    <scope>NUCLEOTIDE SEQUENCE [LARGE SCALE GENOMIC DNA]</scope>
    <source>
        <strain evidence="17 18">RV15</strain>
    </source>
</reference>
<dbReference type="GO" id="GO:0005737">
    <property type="term" value="C:cytoplasm"/>
    <property type="evidence" value="ECO:0007669"/>
    <property type="project" value="TreeGrafter"/>
</dbReference>
<keyword evidence="18" id="KW-1185">Reference proteome</keyword>
<dbReference type="InterPro" id="IPR016136">
    <property type="entry name" value="DNA_helicase_N/primase_C"/>
</dbReference>
<evidence type="ECO:0000313" key="18">
    <source>
        <dbReference type="Proteomes" id="UP000053260"/>
    </source>
</evidence>
<feature type="zinc finger region" description="CHC2-type" evidence="12 14">
    <location>
        <begin position="41"/>
        <end position="65"/>
    </location>
</feature>
<evidence type="ECO:0000256" key="6">
    <source>
        <dbReference type="ARBA" id="ARBA00022723"/>
    </source>
</evidence>
<dbReference type="InterPro" id="IPR019475">
    <property type="entry name" value="DNA_primase_DnaB-bd"/>
</dbReference>
<dbReference type="GO" id="GO:1990077">
    <property type="term" value="C:primosome complex"/>
    <property type="evidence" value="ECO:0007669"/>
    <property type="project" value="UniProtKB-KW"/>
</dbReference>
<dbReference type="PIRSF" id="PIRSF002811">
    <property type="entry name" value="DnaG"/>
    <property type="match status" value="1"/>
</dbReference>
<dbReference type="FunFam" id="3.90.980.10:FF:000001">
    <property type="entry name" value="DNA primase"/>
    <property type="match status" value="1"/>
</dbReference>
<dbReference type="Pfam" id="PF08275">
    <property type="entry name" value="DNAG_N"/>
    <property type="match status" value="1"/>
</dbReference>
<dbReference type="HAMAP" id="MF_00974">
    <property type="entry name" value="DNA_primase_DnaG"/>
    <property type="match status" value="1"/>
</dbReference>
<dbReference type="EMBL" id="LMXB01000018">
    <property type="protein sequence ID" value="KUO22206.1"/>
    <property type="molecule type" value="Genomic_DNA"/>
</dbReference>
<dbReference type="CDD" id="cd03364">
    <property type="entry name" value="TOPRIM_DnaG_primases"/>
    <property type="match status" value="1"/>
</dbReference>
<evidence type="ECO:0000256" key="12">
    <source>
        <dbReference type="HAMAP-Rule" id="MF_00974"/>
    </source>
</evidence>
<keyword evidence="1 12" id="KW-0240">DNA-directed RNA polymerase</keyword>
<keyword evidence="2 12" id="KW-0639">Primosome</keyword>
<keyword evidence="6 12" id="KW-0479">Metal-binding</keyword>
<dbReference type="Pfam" id="PF08278">
    <property type="entry name" value="DnaG_DnaB_bind"/>
    <property type="match status" value="1"/>
</dbReference>
<dbReference type="GO" id="GO:0003677">
    <property type="term" value="F:DNA binding"/>
    <property type="evidence" value="ECO:0007669"/>
    <property type="project" value="UniProtKB-KW"/>
</dbReference>
<evidence type="ECO:0000259" key="16">
    <source>
        <dbReference type="PROSITE" id="PS50880"/>
    </source>
</evidence>
<evidence type="ECO:0000256" key="2">
    <source>
        <dbReference type="ARBA" id="ARBA00022515"/>
    </source>
</evidence>
<evidence type="ECO:0000256" key="11">
    <source>
        <dbReference type="ARBA" id="ARBA00023163"/>
    </source>
</evidence>
<gene>
    <name evidence="12" type="primary">dnaG</name>
    <name evidence="17" type="ORF">AQJ91_04295</name>
</gene>
<dbReference type="GO" id="GO:0006269">
    <property type="term" value="P:DNA replication, synthesis of primer"/>
    <property type="evidence" value="ECO:0007669"/>
    <property type="project" value="UniProtKB-UniRule"/>
</dbReference>
<evidence type="ECO:0000256" key="14">
    <source>
        <dbReference type="PIRSR" id="PIRSR002811-1"/>
    </source>
</evidence>
<dbReference type="PROSITE" id="PS50880">
    <property type="entry name" value="TOPRIM"/>
    <property type="match status" value="1"/>
</dbReference>
<dbReference type="InterPro" id="IPR036977">
    <property type="entry name" value="DNA_primase_Znf_CHC2"/>
</dbReference>
<dbReference type="InterPro" id="IPR037068">
    <property type="entry name" value="DNA_primase_core_N_sf"/>
</dbReference>
<comment type="function">
    <text evidence="12 13">RNA polymerase that catalyzes the synthesis of short RNA molecules used as primers for DNA polymerase during DNA replication.</text>
</comment>
<keyword evidence="8 12" id="KW-0862">Zinc</keyword>
<dbReference type="GO" id="GO:0000428">
    <property type="term" value="C:DNA-directed RNA polymerase complex"/>
    <property type="evidence" value="ECO:0007669"/>
    <property type="project" value="UniProtKB-KW"/>
</dbReference>
<keyword evidence="5 12" id="KW-0235">DNA replication</keyword>
<dbReference type="AlphaFoldDB" id="A0A117S253"/>
<comment type="domain">
    <text evidence="12">Contains an N-terminal zinc-binding domain, a central core domain that contains the primase activity, and a C-terminal DnaB-binding domain.</text>
</comment>
<dbReference type="Gene3D" id="1.10.860.10">
    <property type="entry name" value="DNAb Helicase, Chain A"/>
    <property type="match status" value="1"/>
</dbReference>
<dbReference type="InterPro" id="IPR013264">
    <property type="entry name" value="DNAG_N"/>
</dbReference>
<evidence type="ECO:0000256" key="7">
    <source>
        <dbReference type="ARBA" id="ARBA00022771"/>
    </source>
</evidence>
<keyword evidence="3 12" id="KW-0808">Transferase</keyword>
<dbReference type="InterPro" id="IPR006171">
    <property type="entry name" value="TOPRIM_dom"/>
</dbReference>
<evidence type="ECO:0000256" key="3">
    <source>
        <dbReference type="ARBA" id="ARBA00022679"/>
    </source>
</evidence>
<dbReference type="SMART" id="SM00400">
    <property type="entry name" value="ZnF_CHCC"/>
    <property type="match status" value="1"/>
</dbReference>
<comment type="similarity">
    <text evidence="12 13">Belongs to the DnaG primase family.</text>
</comment>
<keyword evidence="10 12" id="KW-0238">DNA-binding</keyword>
<dbReference type="Pfam" id="PF10410">
    <property type="entry name" value="DnaB_bind"/>
    <property type="match status" value="1"/>
</dbReference>
<comment type="caution">
    <text evidence="17">The sequence shown here is derived from an EMBL/GenBank/DDBJ whole genome shotgun (WGS) entry which is preliminary data.</text>
</comment>
<dbReference type="Gene3D" id="3.90.580.10">
    <property type="entry name" value="Zinc finger, CHC2-type domain"/>
    <property type="match status" value="1"/>
</dbReference>
<dbReference type="Pfam" id="PF13662">
    <property type="entry name" value="Toprim_4"/>
    <property type="match status" value="1"/>
</dbReference>
<evidence type="ECO:0000313" key="17">
    <source>
        <dbReference type="EMBL" id="KUO22206.1"/>
    </source>
</evidence>
<dbReference type="Proteomes" id="UP000053260">
    <property type="component" value="Unassembled WGS sequence"/>
</dbReference>
<dbReference type="SMART" id="SM00493">
    <property type="entry name" value="TOPRIM"/>
    <property type="match status" value="1"/>
</dbReference>
<dbReference type="GO" id="GO:0008270">
    <property type="term" value="F:zinc ion binding"/>
    <property type="evidence" value="ECO:0007669"/>
    <property type="project" value="UniProtKB-UniRule"/>
</dbReference>
<evidence type="ECO:0000256" key="13">
    <source>
        <dbReference type="PIRNR" id="PIRNR002811"/>
    </source>
</evidence>
<evidence type="ECO:0000256" key="10">
    <source>
        <dbReference type="ARBA" id="ARBA00023125"/>
    </source>
</evidence>
<evidence type="ECO:0000256" key="5">
    <source>
        <dbReference type="ARBA" id="ARBA00022705"/>
    </source>
</evidence>
<dbReference type="SUPFAM" id="SSF56731">
    <property type="entry name" value="DNA primase core"/>
    <property type="match status" value="1"/>
</dbReference>
<dbReference type="SUPFAM" id="SSF57783">
    <property type="entry name" value="Zinc beta-ribbon"/>
    <property type="match status" value="1"/>
</dbReference>
<dbReference type="GO" id="GO:0003899">
    <property type="term" value="F:DNA-directed RNA polymerase activity"/>
    <property type="evidence" value="ECO:0007669"/>
    <property type="project" value="UniProtKB-UniRule"/>
</dbReference>
<evidence type="ECO:0000256" key="15">
    <source>
        <dbReference type="SAM" id="MobiDB-lite"/>
    </source>
</evidence>
<dbReference type="InterPro" id="IPR013173">
    <property type="entry name" value="DNA_primase_DnaG_DnaB-bd_dom"/>
</dbReference>
<dbReference type="Pfam" id="PF01807">
    <property type="entry name" value="Zn_ribbon_DnaG"/>
    <property type="match status" value="1"/>
</dbReference>
<dbReference type="FunFam" id="3.90.580.10:FF:000001">
    <property type="entry name" value="DNA primase"/>
    <property type="match status" value="1"/>
</dbReference>
<name>A0A117S253_9ACTN</name>
<keyword evidence="11 12" id="KW-0804">Transcription</keyword>
<comment type="catalytic activity">
    <reaction evidence="12">
        <text>ssDNA + n NTP = ssDNA/pppN(pN)n-1 hybrid + (n-1) diphosphate.</text>
        <dbReference type="EC" id="2.7.7.101"/>
    </reaction>
</comment>
<keyword evidence="7 12" id="KW-0863">Zinc-finger</keyword>
<dbReference type="InterPro" id="IPR006295">
    <property type="entry name" value="DNA_primase_DnaG"/>
</dbReference>
<evidence type="ECO:0000256" key="1">
    <source>
        <dbReference type="ARBA" id="ARBA00022478"/>
    </source>
</evidence>
<dbReference type="SMART" id="SM00766">
    <property type="entry name" value="DnaG_DnaB_bind"/>
    <property type="match status" value="1"/>
</dbReference>
<dbReference type="RefSeq" id="WP_067016502.1">
    <property type="nucleotide sequence ID" value="NZ_KQ949076.1"/>
</dbReference>
<dbReference type="STRING" id="909626.AQJ91_04295"/>
<accession>A0A117S253</accession>
<protein>
    <recommendedName>
        <fullName evidence="12 13">DNA primase</fullName>
        <ecNumber evidence="12">2.7.7.101</ecNumber>
    </recommendedName>
</protein>
<dbReference type="PANTHER" id="PTHR30313">
    <property type="entry name" value="DNA PRIMASE"/>
    <property type="match status" value="1"/>
</dbReference>
<comment type="subunit">
    <text evidence="12">Monomer. Interacts with DnaB.</text>
</comment>
<dbReference type="Gene3D" id="3.40.1360.10">
    <property type="match status" value="1"/>
</dbReference>
<dbReference type="InterPro" id="IPR030846">
    <property type="entry name" value="DnaG_bac"/>
</dbReference>
<dbReference type="PANTHER" id="PTHR30313:SF2">
    <property type="entry name" value="DNA PRIMASE"/>
    <property type="match status" value="1"/>
</dbReference>